<evidence type="ECO:0008006" key="5">
    <source>
        <dbReference type="Google" id="ProtNLM"/>
    </source>
</evidence>
<dbReference type="RefSeq" id="WP_073398908.1">
    <property type="nucleotide sequence ID" value="NZ_FQTV01000002.1"/>
</dbReference>
<evidence type="ECO:0000313" key="3">
    <source>
        <dbReference type="EMBL" id="SHE56531.1"/>
    </source>
</evidence>
<gene>
    <name evidence="3" type="ORF">SAMN05444405_10294</name>
</gene>
<reference evidence="4" key="1">
    <citation type="submission" date="2016-11" db="EMBL/GenBank/DDBJ databases">
        <authorList>
            <person name="Varghese N."/>
            <person name="Submissions S."/>
        </authorList>
    </citation>
    <scope>NUCLEOTIDE SEQUENCE [LARGE SCALE GENOMIC DNA]</scope>
    <source>
        <strain evidence="4">DSM 26991</strain>
    </source>
</reference>
<feature type="signal peptide" evidence="2">
    <location>
        <begin position="1"/>
        <end position="17"/>
    </location>
</feature>
<dbReference type="AlphaFoldDB" id="A0A1M4UIE5"/>
<keyword evidence="2" id="KW-0732">Signal</keyword>
<dbReference type="STRING" id="1297750.SAMN05444405_10294"/>
<feature type="compositionally biased region" description="Basic and acidic residues" evidence="1">
    <location>
        <begin position="87"/>
        <end position="104"/>
    </location>
</feature>
<dbReference type="Proteomes" id="UP000184509">
    <property type="component" value="Unassembled WGS sequence"/>
</dbReference>
<evidence type="ECO:0000313" key="4">
    <source>
        <dbReference type="Proteomes" id="UP000184509"/>
    </source>
</evidence>
<protein>
    <recommendedName>
        <fullName evidence="5">Low-complexity protein</fullName>
    </recommendedName>
</protein>
<proteinExistence type="predicted"/>
<name>A0A1M4UIE5_9BACE</name>
<evidence type="ECO:0000256" key="2">
    <source>
        <dbReference type="SAM" id="SignalP"/>
    </source>
</evidence>
<keyword evidence="4" id="KW-1185">Reference proteome</keyword>
<accession>A0A1M4UIE5</accession>
<feature type="region of interest" description="Disordered" evidence="1">
    <location>
        <begin position="65"/>
        <end position="104"/>
    </location>
</feature>
<sequence>MKRVLFFCMLFAVVSLADTFAQNAQTAQAKSNVTVRKRGCFTDNNQNGVCDNCEQKTCKRASFNESDPAKKANKCDGSGYSLNQKKKMSDSKSKVNTKDRVAKK</sequence>
<feature type="chain" id="PRO_5012680023" description="Low-complexity protein" evidence="2">
    <location>
        <begin position="18"/>
        <end position="104"/>
    </location>
</feature>
<organism evidence="3 4">
    <name type="scientific">Bacteroides luti</name>
    <dbReference type="NCBI Taxonomy" id="1297750"/>
    <lineage>
        <taxon>Bacteria</taxon>
        <taxon>Pseudomonadati</taxon>
        <taxon>Bacteroidota</taxon>
        <taxon>Bacteroidia</taxon>
        <taxon>Bacteroidales</taxon>
        <taxon>Bacteroidaceae</taxon>
        <taxon>Bacteroides</taxon>
    </lineage>
</organism>
<dbReference type="OrthoDB" id="1040232at2"/>
<evidence type="ECO:0000256" key="1">
    <source>
        <dbReference type="SAM" id="MobiDB-lite"/>
    </source>
</evidence>
<dbReference type="EMBL" id="FQTV01000002">
    <property type="protein sequence ID" value="SHE56531.1"/>
    <property type="molecule type" value="Genomic_DNA"/>
</dbReference>